<evidence type="ECO:0000256" key="1">
    <source>
        <dbReference type="SAM" id="MobiDB-lite"/>
    </source>
</evidence>
<protein>
    <submittedName>
        <fullName evidence="2">Uncharacterized protein</fullName>
    </submittedName>
</protein>
<feature type="compositionally biased region" description="Polar residues" evidence="1">
    <location>
        <begin position="1"/>
        <end position="21"/>
    </location>
</feature>
<feature type="region of interest" description="Disordered" evidence="1">
    <location>
        <begin position="1"/>
        <end position="23"/>
    </location>
</feature>
<dbReference type="EMBL" id="KN847481">
    <property type="protein sequence ID" value="KIX01419.1"/>
    <property type="molecule type" value="Genomic_DNA"/>
</dbReference>
<organism evidence="2 3">
    <name type="scientific">Rhinocladiella mackenziei CBS 650.93</name>
    <dbReference type="NCBI Taxonomy" id="1442369"/>
    <lineage>
        <taxon>Eukaryota</taxon>
        <taxon>Fungi</taxon>
        <taxon>Dikarya</taxon>
        <taxon>Ascomycota</taxon>
        <taxon>Pezizomycotina</taxon>
        <taxon>Eurotiomycetes</taxon>
        <taxon>Chaetothyriomycetidae</taxon>
        <taxon>Chaetothyriales</taxon>
        <taxon>Herpotrichiellaceae</taxon>
        <taxon>Rhinocladiella</taxon>
    </lineage>
</organism>
<dbReference type="VEuPathDB" id="FungiDB:Z518_09145"/>
<dbReference type="AlphaFoldDB" id="A0A0D2I6I7"/>
<proteinExistence type="predicted"/>
<dbReference type="OrthoDB" id="4149643at2759"/>
<evidence type="ECO:0000313" key="3">
    <source>
        <dbReference type="Proteomes" id="UP000053617"/>
    </source>
</evidence>
<gene>
    <name evidence="2" type="ORF">Z518_09145</name>
</gene>
<evidence type="ECO:0000313" key="2">
    <source>
        <dbReference type="EMBL" id="KIX01419.1"/>
    </source>
</evidence>
<keyword evidence="3" id="KW-1185">Reference proteome</keyword>
<dbReference type="HOGENOM" id="CLU_1705236_0_0_1"/>
<dbReference type="GeneID" id="25297216"/>
<sequence length="154" mass="17675">MSATQNHPTSRLQSAPSSWDESSNKKIRYAQGYILPKANRMLTEASMAPTIKTNRSIQLNGRSLIVALRASPTFNPAELSSDTLFSHQRGFKYRYTRNSTLAQRRSMDEPLDTYIRDWSKTSAWYGRYEVLTHPDDPERPGIIHGIWDLGSERR</sequence>
<name>A0A0D2I6I7_9EURO</name>
<dbReference type="Proteomes" id="UP000053617">
    <property type="component" value="Unassembled WGS sequence"/>
</dbReference>
<dbReference type="RefSeq" id="XP_013268555.1">
    <property type="nucleotide sequence ID" value="XM_013413101.1"/>
</dbReference>
<accession>A0A0D2I6I7</accession>
<reference evidence="2 3" key="1">
    <citation type="submission" date="2015-01" db="EMBL/GenBank/DDBJ databases">
        <title>The Genome Sequence of Rhinocladiella mackenzie CBS 650.93.</title>
        <authorList>
            <consortium name="The Broad Institute Genomics Platform"/>
            <person name="Cuomo C."/>
            <person name="de Hoog S."/>
            <person name="Gorbushina A."/>
            <person name="Stielow B."/>
            <person name="Teixiera M."/>
            <person name="Abouelleil A."/>
            <person name="Chapman S.B."/>
            <person name="Priest M."/>
            <person name="Young S.K."/>
            <person name="Wortman J."/>
            <person name="Nusbaum C."/>
            <person name="Birren B."/>
        </authorList>
    </citation>
    <scope>NUCLEOTIDE SEQUENCE [LARGE SCALE GENOMIC DNA]</scope>
    <source>
        <strain evidence="2 3">CBS 650.93</strain>
    </source>
</reference>